<feature type="domain" description="Alpha-macroglobulin-like TED" evidence="1">
    <location>
        <begin position="1"/>
        <end position="125"/>
    </location>
</feature>
<dbReference type="InterPro" id="IPR008930">
    <property type="entry name" value="Terpenoid_cyclase/PrenylTrfase"/>
</dbReference>
<dbReference type="Gene3D" id="1.50.10.20">
    <property type="match status" value="1"/>
</dbReference>
<protein>
    <recommendedName>
        <fullName evidence="1">Alpha-macroglobulin-like TED domain-containing protein</fullName>
    </recommendedName>
</protein>
<sequence>LTAYAVKVFSLAHNLVAIQSQDICDAVRFLILSSQESNGMFREVGSISHTEMIGDVDGTDSDVSLTAFCVIAMQESHKICGAIVNRLQGSINKAVSYLQKRLLTLINPYTVAMASYALANENKLNMEILHSFASP</sequence>
<evidence type="ECO:0000259" key="1">
    <source>
        <dbReference type="Pfam" id="PF07678"/>
    </source>
</evidence>
<dbReference type="Proteomes" id="UP001345963">
    <property type="component" value="Unassembled WGS sequence"/>
</dbReference>
<organism evidence="2 3">
    <name type="scientific">Ataeniobius toweri</name>
    <dbReference type="NCBI Taxonomy" id="208326"/>
    <lineage>
        <taxon>Eukaryota</taxon>
        <taxon>Metazoa</taxon>
        <taxon>Chordata</taxon>
        <taxon>Craniata</taxon>
        <taxon>Vertebrata</taxon>
        <taxon>Euteleostomi</taxon>
        <taxon>Actinopterygii</taxon>
        <taxon>Neopterygii</taxon>
        <taxon>Teleostei</taxon>
        <taxon>Neoteleostei</taxon>
        <taxon>Acanthomorphata</taxon>
        <taxon>Ovalentaria</taxon>
        <taxon>Atherinomorphae</taxon>
        <taxon>Cyprinodontiformes</taxon>
        <taxon>Goodeidae</taxon>
        <taxon>Ataeniobius</taxon>
    </lineage>
</organism>
<feature type="non-terminal residue" evidence="2">
    <location>
        <position position="1"/>
    </location>
</feature>
<name>A0ABU7CIW3_9TELE</name>
<dbReference type="SUPFAM" id="SSF48239">
    <property type="entry name" value="Terpenoid cyclases/Protein prenyltransferases"/>
    <property type="match status" value="1"/>
</dbReference>
<gene>
    <name evidence="2" type="ORF">ATANTOWER_029080</name>
</gene>
<dbReference type="PANTHER" id="PTHR11412">
    <property type="entry name" value="MACROGLOBULIN / COMPLEMENT"/>
    <property type="match status" value="1"/>
</dbReference>
<keyword evidence="3" id="KW-1185">Reference proteome</keyword>
<feature type="non-terminal residue" evidence="2">
    <location>
        <position position="135"/>
    </location>
</feature>
<evidence type="ECO:0000313" key="3">
    <source>
        <dbReference type="Proteomes" id="UP001345963"/>
    </source>
</evidence>
<dbReference type="Pfam" id="PF07678">
    <property type="entry name" value="TED_complement"/>
    <property type="match status" value="1"/>
</dbReference>
<dbReference type="InterPro" id="IPR050473">
    <property type="entry name" value="A2M/Complement_sys"/>
</dbReference>
<accession>A0ABU7CIW3</accession>
<comment type="caution">
    <text evidence="2">The sequence shown here is derived from an EMBL/GenBank/DDBJ whole genome shotgun (WGS) entry which is preliminary data.</text>
</comment>
<dbReference type="PANTHER" id="PTHR11412:SF81">
    <property type="entry name" value="COMPLEMENT C3"/>
    <property type="match status" value="1"/>
</dbReference>
<dbReference type="InterPro" id="IPR011626">
    <property type="entry name" value="Alpha-macroglobulin_TED"/>
</dbReference>
<evidence type="ECO:0000313" key="2">
    <source>
        <dbReference type="EMBL" id="MED6262907.1"/>
    </source>
</evidence>
<reference evidence="2 3" key="1">
    <citation type="submission" date="2021-07" db="EMBL/GenBank/DDBJ databases">
        <authorList>
            <person name="Palmer J.M."/>
        </authorList>
    </citation>
    <scope>NUCLEOTIDE SEQUENCE [LARGE SCALE GENOMIC DNA]</scope>
    <source>
        <strain evidence="2 3">AT_MEX2019</strain>
        <tissue evidence="2">Muscle</tissue>
    </source>
</reference>
<dbReference type="EMBL" id="JAHUTI010095946">
    <property type="protein sequence ID" value="MED6262907.1"/>
    <property type="molecule type" value="Genomic_DNA"/>
</dbReference>
<proteinExistence type="predicted"/>